<evidence type="ECO:0000256" key="6">
    <source>
        <dbReference type="RuleBase" id="RU367155"/>
    </source>
</evidence>
<protein>
    <recommendedName>
        <fullName evidence="6">Nuclear transcription factor Y subunit</fullName>
    </recommendedName>
</protein>
<gene>
    <name evidence="7" type="ORF">MUK42_30962</name>
</gene>
<evidence type="ECO:0000256" key="5">
    <source>
        <dbReference type="ARBA" id="ARBA00023242"/>
    </source>
</evidence>
<keyword evidence="4 6" id="KW-0804">Transcription</keyword>
<dbReference type="Proteomes" id="UP001055439">
    <property type="component" value="Chromosome 4"/>
</dbReference>
<dbReference type="EMBL" id="CP097506">
    <property type="protein sequence ID" value="URD97811.1"/>
    <property type="molecule type" value="Genomic_DNA"/>
</dbReference>
<organism evidence="7 8">
    <name type="scientific">Musa troglodytarum</name>
    <name type="common">fe'i banana</name>
    <dbReference type="NCBI Taxonomy" id="320322"/>
    <lineage>
        <taxon>Eukaryota</taxon>
        <taxon>Viridiplantae</taxon>
        <taxon>Streptophyta</taxon>
        <taxon>Embryophyta</taxon>
        <taxon>Tracheophyta</taxon>
        <taxon>Spermatophyta</taxon>
        <taxon>Magnoliopsida</taxon>
        <taxon>Liliopsida</taxon>
        <taxon>Zingiberales</taxon>
        <taxon>Musaceae</taxon>
        <taxon>Musa</taxon>
    </lineage>
</organism>
<keyword evidence="3 6" id="KW-0238">DNA-binding</keyword>
<evidence type="ECO:0000256" key="3">
    <source>
        <dbReference type="ARBA" id="ARBA00023125"/>
    </source>
</evidence>
<dbReference type="GO" id="GO:0003677">
    <property type="term" value="F:DNA binding"/>
    <property type="evidence" value="ECO:0007669"/>
    <property type="project" value="UniProtKB-KW"/>
</dbReference>
<dbReference type="GO" id="GO:0005634">
    <property type="term" value="C:nucleus"/>
    <property type="evidence" value="ECO:0007669"/>
    <property type="project" value="UniProtKB-SubCell"/>
</dbReference>
<comment type="subunit">
    <text evidence="6">Heterotrimer.</text>
</comment>
<dbReference type="AlphaFoldDB" id="A0A9E7FPQ2"/>
<evidence type="ECO:0000313" key="8">
    <source>
        <dbReference type="Proteomes" id="UP001055439"/>
    </source>
</evidence>
<dbReference type="PROSITE" id="PS51152">
    <property type="entry name" value="NFYA_HAP2_2"/>
    <property type="match status" value="1"/>
</dbReference>
<comment type="similarity">
    <text evidence="6">Belongs to the NFYA/HAP2 subunit family.</text>
</comment>
<sequence>MQTSMFFENHGVGRLLVSQIPPQTTLVPWLVGSQPLYGEPVGQMKPITGGHINAEEQLPAVSRQVNHVIDPSKERGSGFKIPEKGGNGTVSFSIFPASKDLIKEQKIQQHLMPFRLQSSLPENPNCFEQGVGQSLVCPSSSYVGQFYGLYATYGTQATNGRMLLPMDMTTEGPIYVNAKQFHAILRRRKARAKAQKENKLIKARKPYLHESRHLHAMRRMRGCGGRFLNTKMECSGQGGNGGRKVKDGMPPRPATFARSEILRSDSLNLNSASGGSSASGSEVTSVYAQEDVDDFHIAEHLCPSVFQSHLIMMNGGQGTSNHSKWGAAADSCCDLLKV</sequence>
<dbReference type="PRINTS" id="PR00616">
    <property type="entry name" value="CCAATSUBUNTB"/>
</dbReference>
<dbReference type="OrthoDB" id="1097733at2759"/>
<evidence type="ECO:0000256" key="4">
    <source>
        <dbReference type="ARBA" id="ARBA00023163"/>
    </source>
</evidence>
<dbReference type="PANTHER" id="PTHR12632">
    <property type="entry name" value="TRANSCRIPTION FACTOR NF-Y ALPHA-RELATED"/>
    <property type="match status" value="1"/>
</dbReference>
<dbReference type="EMBL" id="CP097506">
    <property type="protein sequence ID" value="URD97812.1"/>
    <property type="molecule type" value="Genomic_DNA"/>
</dbReference>
<proteinExistence type="inferred from homology"/>
<dbReference type="Pfam" id="PF02045">
    <property type="entry name" value="CBFB_NFYA"/>
    <property type="match status" value="1"/>
</dbReference>
<comment type="function">
    <text evidence="6">Component of the sequence-specific heterotrimeric transcription factor (NF-Y) which specifically recognizes a 5'-CCAAT-3' box motif found in the promoters of its target genes.</text>
</comment>
<name>A0A9E7FPQ2_9LILI</name>
<reference evidence="7" key="1">
    <citation type="submission" date="2022-05" db="EMBL/GenBank/DDBJ databases">
        <title>The Musa troglodytarum L. genome provides insights into the mechanism of non-climacteric behaviour and enrichment of carotenoids.</title>
        <authorList>
            <person name="Wang J."/>
        </authorList>
    </citation>
    <scope>NUCLEOTIDE SEQUENCE</scope>
    <source>
        <tissue evidence="7">Leaf</tissue>
    </source>
</reference>
<dbReference type="GO" id="GO:0003700">
    <property type="term" value="F:DNA-binding transcription factor activity"/>
    <property type="evidence" value="ECO:0007669"/>
    <property type="project" value="UniProtKB-UniRule"/>
</dbReference>
<dbReference type="SMART" id="SM00521">
    <property type="entry name" value="CBF"/>
    <property type="match status" value="1"/>
</dbReference>
<accession>A0A9E7FPQ2</accession>
<dbReference type="InterPro" id="IPR001289">
    <property type="entry name" value="NFYA"/>
</dbReference>
<evidence type="ECO:0000256" key="1">
    <source>
        <dbReference type="ARBA" id="ARBA00004123"/>
    </source>
</evidence>
<keyword evidence="5 6" id="KW-0539">Nucleus</keyword>
<evidence type="ECO:0000313" key="7">
    <source>
        <dbReference type="EMBL" id="URD97812.1"/>
    </source>
</evidence>
<keyword evidence="2 6" id="KW-0805">Transcription regulation</keyword>
<evidence type="ECO:0000256" key="2">
    <source>
        <dbReference type="ARBA" id="ARBA00023015"/>
    </source>
</evidence>
<dbReference type="Gene3D" id="6.10.250.2430">
    <property type="match status" value="1"/>
</dbReference>
<keyword evidence="8" id="KW-1185">Reference proteome</keyword>
<comment type="subcellular location">
    <subcellularLocation>
        <location evidence="1 6">Nucleus</location>
    </subcellularLocation>
</comment>